<protein>
    <submittedName>
        <fullName evidence="1">Uncharacterized protein</fullName>
    </submittedName>
</protein>
<evidence type="ECO:0000313" key="1">
    <source>
        <dbReference type="EMBL" id="KAG1541084.1"/>
    </source>
</evidence>
<name>A0A9P6Y747_9FUNG</name>
<gene>
    <name evidence="1" type="ORF">G6F50_014277</name>
</gene>
<dbReference type="EMBL" id="JAANIU010006602">
    <property type="protein sequence ID" value="KAG1541084.1"/>
    <property type="molecule type" value="Genomic_DNA"/>
</dbReference>
<dbReference type="Proteomes" id="UP000740926">
    <property type="component" value="Unassembled WGS sequence"/>
</dbReference>
<reference evidence="1 2" key="1">
    <citation type="journal article" date="2020" name="Microb. Genom.">
        <title>Genetic diversity of clinical and environmental Mucorales isolates obtained from an investigation of mucormycosis cases among solid organ transplant recipients.</title>
        <authorList>
            <person name="Nguyen M.H."/>
            <person name="Kaul D."/>
            <person name="Muto C."/>
            <person name="Cheng S.J."/>
            <person name="Richter R.A."/>
            <person name="Bruno V.M."/>
            <person name="Liu G."/>
            <person name="Beyhan S."/>
            <person name="Sundermann A.J."/>
            <person name="Mounaud S."/>
            <person name="Pasculle A.W."/>
            <person name="Nierman W.C."/>
            <person name="Driscoll E."/>
            <person name="Cumbie R."/>
            <person name="Clancy C.J."/>
            <person name="Dupont C.L."/>
        </authorList>
    </citation>
    <scope>NUCLEOTIDE SEQUENCE [LARGE SCALE GENOMIC DNA]</scope>
    <source>
        <strain evidence="1 2">GL24</strain>
    </source>
</reference>
<keyword evidence="2" id="KW-1185">Reference proteome</keyword>
<sequence length="267" mass="30818">MYANKVSAFNSIKYALTVTFSRLGFESAIEAWRYRTRHNNTMYDIYDGQLWNEFKDRDGNVFTSQARSLLFTLNVDWFQSSKRNVYSVGAIYLTINNLPRSIRYKKENIILVCVIPGPKEPKDTQINNYLQVLVNDLKDLYYGDFFTCTAESPNVPVPVRAALFLIACDIPASRKVSGFTSFNATVPCNKCSTAFPARYNTHLQRDFSFGLEDIDAWSLRTSIENRYHAKNWKEATTKRQRADLEQKFGTRFSALHDLEYLDLVQNG</sequence>
<organism evidence="1 2">
    <name type="scientific">Rhizopus delemar</name>
    <dbReference type="NCBI Taxonomy" id="936053"/>
    <lineage>
        <taxon>Eukaryota</taxon>
        <taxon>Fungi</taxon>
        <taxon>Fungi incertae sedis</taxon>
        <taxon>Mucoromycota</taxon>
        <taxon>Mucoromycotina</taxon>
        <taxon>Mucoromycetes</taxon>
        <taxon>Mucorales</taxon>
        <taxon>Mucorineae</taxon>
        <taxon>Rhizopodaceae</taxon>
        <taxon>Rhizopus</taxon>
    </lineage>
</organism>
<dbReference type="PANTHER" id="PTHR46579:SF2">
    <property type="entry name" value="C2H2-TYPE DOMAIN-CONTAINING PROTEIN"/>
    <property type="match status" value="1"/>
</dbReference>
<evidence type="ECO:0000313" key="2">
    <source>
        <dbReference type="Proteomes" id="UP000740926"/>
    </source>
</evidence>
<dbReference type="AlphaFoldDB" id="A0A9P6Y747"/>
<comment type="caution">
    <text evidence="1">The sequence shown here is derived from an EMBL/GenBank/DDBJ whole genome shotgun (WGS) entry which is preliminary data.</text>
</comment>
<dbReference type="PANTHER" id="PTHR46579">
    <property type="entry name" value="F5/8 TYPE C DOMAIN-CONTAINING PROTEIN-RELATED"/>
    <property type="match status" value="1"/>
</dbReference>
<accession>A0A9P6Y747</accession>
<dbReference type="InterPro" id="IPR004242">
    <property type="entry name" value="Transposase_21"/>
</dbReference>
<proteinExistence type="predicted"/>
<dbReference type="Pfam" id="PF02992">
    <property type="entry name" value="Transposase_21"/>
    <property type="match status" value="1"/>
</dbReference>